<dbReference type="OrthoDB" id="7375507at2"/>
<dbReference type="RefSeq" id="WP_073595868.1">
    <property type="nucleotide sequence ID" value="NZ_MRCE01000029.1"/>
</dbReference>
<evidence type="ECO:0000313" key="2">
    <source>
        <dbReference type="EMBL" id="OKH33480.1"/>
    </source>
</evidence>
<dbReference type="EMBL" id="MRCE01000029">
    <property type="protein sequence ID" value="OKH33480.1"/>
    <property type="molecule type" value="Genomic_DNA"/>
</dbReference>
<sequence length="315" mass="34841">MSYLVCSGTIILISALSAIAFPFTTYTTTLATFGIAHVAIELRYIDSRFYQNFGTNIELRLVQLVLAIAFLRCCSIFGLIGVELAYLLELFCGVGLVLLATHHLFQHNWRLGMFGFAVSCLLGIGIIKDPIATLVILAILHNLTPIGFILERQSSKYIRTLLICGFVFGLMPLLIILLRSLPIANLPLETTPNYLSAFVAPAWQKLSIVYPLFCAATFLQCMHYAAVIGLFSQWTYPNSKTLLPWGSSKYFYCLLGVISVSFLIAFQHSFVLTRAFYGIVAGIHAWLEIPLLLLLPLQAIKQNTATVGSEISTEG</sequence>
<keyword evidence="1" id="KW-0812">Transmembrane</keyword>
<dbReference type="STRING" id="454136.NIES2119_23165"/>
<evidence type="ECO:0000256" key="1">
    <source>
        <dbReference type="SAM" id="Phobius"/>
    </source>
</evidence>
<feature type="transmembrane region" description="Helical" evidence="1">
    <location>
        <begin position="86"/>
        <end position="104"/>
    </location>
</feature>
<evidence type="ECO:0000313" key="3">
    <source>
        <dbReference type="Proteomes" id="UP000185860"/>
    </source>
</evidence>
<feature type="transmembrane region" description="Helical" evidence="1">
    <location>
        <begin position="111"/>
        <end position="127"/>
    </location>
</feature>
<feature type="transmembrane region" description="Helical" evidence="1">
    <location>
        <begin position="208"/>
        <end position="231"/>
    </location>
</feature>
<feature type="transmembrane region" description="Helical" evidence="1">
    <location>
        <begin position="157"/>
        <end position="178"/>
    </location>
</feature>
<protein>
    <submittedName>
        <fullName evidence="2">Uncharacterized protein</fullName>
    </submittedName>
</protein>
<feature type="transmembrane region" description="Helical" evidence="1">
    <location>
        <begin position="251"/>
        <end position="270"/>
    </location>
</feature>
<dbReference type="Proteomes" id="UP000185860">
    <property type="component" value="Unassembled WGS sequence"/>
</dbReference>
<reference evidence="2 3" key="1">
    <citation type="submission" date="2016-11" db="EMBL/GenBank/DDBJ databases">
        <title>Draft Genome Sequences of Nine Cyanobacterial Strains from Diverse Habitats.</title>
        <authorList>
            <person name="Zhu T."/>
            <person name="Hou S."/>
            <person name="Lu X."/>
            <person name="Hess W.R."/>
        </authorList>
    </citation>
    <scope>NUCLEOTIDE SEQUENCE [LARGE SCALE GENOMIC DNA]</scope>
    <source>
        <strain evidence="2 3">IAM M-71</strain>
    </source>
</reference>
<comment type="caution">
    <text evidence="2">The sequence shown here is derived from an EMBL/GenBank/DDBJ whole genome shotgun (WGS) entry which is preliminary data.</text>
</comment>
<dbReference type="AlphaFoldDB" id="A0A1U7IAF3"/>
<gene>
    <name evidence="2" type="ORF">NIES2119_23165</name>
</gene>
<name>A0A1U7IAF3_9CYAN</name>
<accession>A0A1U7IAF3</accession>
<organism evidence="2 3">
    <name type="scientific">[Phormidium ambiguum] IAM M-71</name>
    <dbReference type="NCBI Taxonomy" id="454136"/>
    <lineage>
        <taxon>Bacteria</taxon>
        <taxon>Bacillati</taxon>
        <taxon>Cyanobacteriota</taxon>
        <taxon>Cyanophyceae</taxon>
        <taxon>Oscillatoriophycideae</taxon>
        <taxon>Aerosakkonematales</taxon>
        <taxon>Aerosakkonemataceae</taxon>
        <taxon>Floridanema</taxon>
    </lineage>
</organism>
<feature type="transmembrane region" description="Helical" evidence="1">
    <location>
        <begin position="57"/>
        <end position="80"/>
    </location>
</feature>
<keyword evidence="1" id="KW-1133">Transmembrane helix</keyword>
<proteinExistence type="predicted"/>
<keyword evidence="1" id="KW-0472">Membrane</keyword>
<feature type="transmembrane region" description="Helical" evidence="1">
    <location>
        <begin position="133"/>
        <end position="150"/>
    </location>
</feature>
<feature type="transmembrane region" description="Helical" evidence="1">
    <location>
        <begin position="276"/>
        <end position="295"/>
    </location>
</feature>